<comment type="caution">
    <text evidence="2">The sequence shown here is derived from an EMBL/GenBank/DDBJ whole genome shotgun (WGS) entry which is preliminary data.</text>
</comment>
<evidence type="ECO:0000313" key="2">
    <source>
        <dbReference type="EMBL" id="MFC6441052.1"/>
    </source>
</evidence>
<evidence type="ECO:0000313" key="3">
    <source>
        <dbReference type="Proteomes" id="UP001596364"/>
    </source>
</evidence>
<dbReference type="Pfam" id="PF23899">
    <property type="entry name" value="SU10_portal"/>
    <property type="match status" value="1"/>
</dbReference>
<dbReference type="InterPro" id="IPR056909">
    <property type="entry name" value="SU10_portal"/>
</dbReference>
<proteinExistence type="predicted"/>
<dbReference type="Proteomes" id="UP001596364">
    <property type="component" value="Unassembled WGS sequence"/>
</dbReference>
<dbReference type="RefSeq" id="WP_131258608.1">
    <property type="nucleotide sequence ID" value="NZ_JBHSUS010000001.1"/>
</dbReference>
<sequence length="644" mass="72448">MIEPTGLSGGVSDEDENAPMQPVIIDRLAHHVAQCWDIAKRHKFSLSTRLTNCLRRRKGEYDPQKLEEIKKTGGSQIYMNLTGAKSRAAKALLTDLFSTSGDRPFSLAPTPIQELPPEIQEEMITTALQAVMQYGVPPEVAEQLLMQHEARIKDEMQREGERRMEKMAEYVEDVLIEGGYRQEFEEFLEDLVTYPFAILKGVVYKKKHKVKWVPDPQTGKHVPKVEEKILRTFKRVSPFNFYPSPSTVRIGDNWDIEKISMTPHELEKMRGMMGYNAKNIALVLNQYRMNGLREWVFEDGERERLEGRNDQLHTNYDLIDGLIWTGWIQGKMLQDWGVQQMIEDPYKEYSVSLTVIGSYTIRAVINPDPTGNPPYTKTCFRNVPNSFAGEALPEILADIQDAANATARALINNMAIGSSPQVAVDISMVPKGQDITNVYPMKVWPYSSKANPQGGGRPGVVFFSPEIKANELLAVYERFERYADEKSGIPAYSYGSDNAAGAGKTASGLSMLMNAASKTMKDVVRSIDINVIEPLIEAVYHSLMLDPTVPEDIKGDASVHARGSDALMHKEAMTIRMQELLAITNNPVDLQILGLEGRREQLREVFKNTSIPVDRVVPTLEQMQARQQEQAMAQQAQGQNEPVQ</sequence>
<name>A0ABW1XLQ7_9ALTE</name>
<reference evidence="3" key="1">
    <citation type="journal article" date="2019" name="Int. J. Syst. Evol. Microbiol.">
        <title>The Global Catalogue of Microorganisms (GCM) 10K type strain sequencing project: providing services to taxonomists for standard genome sequencing and annotation.</title>
        <authorList>
            <consortium name="The Broad Institute Genomics Platform"/>
            <consortium name="The Broad Institute Genome Sequencing Center for Infectious Disease"/>
            <person name="Wu L."/>
            <person name="Ma J."/>
        </authorList>
    </citation>
    <scope>NUCLEOTIDE SEQUENCE [LARGE SCALE GENOMIC DNA]</scope>
    <source>
        <strain evidence="3">CGMCC 1.16031</strain>
    </source>
</reference>
<evidence type="ECO:0000256" key="1">
    <source>
        <dbReference type="SAM" id="MobiDB-lite"/>
    </source>
</evidence>
<accession>A0ABW1XLQ7</accession>
<gene>
    <name evidence="2" type="ORF">ACFP85_12935</name>
</gene>
<dbReference type="EMBL" id="JBHSUS010000001">
    <property type="protein sequence ID" value="MFC6441052.1"/>
    <property type="molecule type" value="Genomic_DNA"/>
</dbReference>
<organism evidence="2 3">
    <name type="scientific">Pseudobowmanella zhangzhouensis</name>
    <dbReference type="NCBI Taxonomy" id="1537679"/>
    <lineage>
        <taxon>Bacteria</taxon>
        <taxon>Pseudomonadati</taxon>
        <taxon>Pseudomonadota</taxon>
        <taxon>Gammaproteobacteria</taxon>
        <taxon>Alteromonadales</taxon>
        <taxon>Alteromonadaceae</taxon>
    </lineage>
</organism>
<feature type="region of interest" description="Disordered" evidence="1">
    <location>
        <begin position="625"/>
        <end position="644"/>
    </location>
</feature>
<protein>
    <recommendedName>
        <fullName evidence="4">Portal protein</fullName>
    </recommendedName>
</protein>
<keyword evidence="3" id="KW-1185">Reference proteome</keyword>
<evidence type="ECO:0008006" key="4">
    <source>
        <dbReference type="Google" id="ProtNLM"/>
    </source>
</evidence>